<dbReference type="Proteomes" id="UP000254589">
    <property type="component" value="Unassembled WGS sequence"/>
</dbReference>
<dbReference type="AlphaFoldDB" id="A0AAJ5D309"/>
<dbReference type="EMBL" id="UGSJ01000001">
    <property type="protein sequence ID" value="SUA93428.1"/>
    <property type="molecule type" value="Genomic_DNA"/>
</dbReference>
<evidence type="ECO:0000313" key="2">
    <source>
        <dbReference type="Proteomes" id="UP000254589"/>
    </source>
</evidence>
<name>A0AAJ5D309_PANPU</name>
<protein>
    <submittedName>
        <fullName evidence="1">Uncharacterized protein</fullName>
    </submittedName>
</protein>
<accession>A0AAJ5D309</accession>
<evidence type="ECO:0000313" key="1">
    <source>
        <dbReference type="EMBL" id="SUA93428.1"/>
    </source>
</evidence>
<gene>
    <name evidence="1" type="ORF">NCTC13159_04989</name>
</gene>
<organism evidence="1 2">
    <name type="scientific">Pandoraea pulmonicola</name>
    <dbReference type="NCBI Taxonomy" id="93221"/>
    <lineage>
        <taxon>Bacteria</taxon>
        <taxon>Pseudomonadati</taxon>
        <taxon>Pseudomonadota</taxon>
        <taxon>Betaproteobacteria</taxon>
        <taxon>Burkholderiales</taxon>
        <taxon>Burkholderiaceae</taxon>
        <taxon>Pandoraea</taxon>
    </lineage>
</organism>
<comment type="caution">
    <text evidence="1">The sequence shown here is derived from an EMBL/GenBank/DDBJ whole genome shotgun (WGS) entry which is preliminary data.</text>
</comment>
<dbReference type="RefSeq" id="WP_147284658.1">
    <property type="nucleotide sequence ID" value="NZ_CP010310.2"/>
</dbReference>
<reference evidence="1 2" key="1">
    <citation type="submission" date="2018-06" db="EMBL/GenBank/DDBJ databases">
        <authorList>
            <consortium name="Pathogen Informatics"/>
            <person name="Doyle S."/>
        </authorList>
    </citation>
    <scope>NUCLEOTIDE SEQUENCE [LARGE SCALE GENOMIC DNA]</scope>
    <source>
        <strain evidence="1 2">NCTC13159</strain>
    </source>
</reference>
<proteinExistence type="predicted"/>
<sequence length="68" mass="6839">MTHRVSVGAVGADGSPRHLDKSFVAFDAPDAATAVAAAPAARAVIRHGRYWGGPNAALLQDTAGATPT</sequence>